<dbReference type="InterPro" id="IPR018973">
    <property type="entry name" value="MZB"/>
</dbReference>
<organism evidence="2 3">
    <name type="scientific">Mycolicibacterium phlei DSM 43239 = CCUG 21000</name>
    <dbReference type="NCBI Taxonomy" id="1226750"/>
    <lineage>
        <taxon>Bacteria</taxon>
        <taxon>Bacillati</taxon>
        <taxon>Actinomycetota</taxon>
        <taxon>Actinomycetes</taxon>
        <taxon>Mycobacteriales</taxon>
        <taxon>Mycobacteriaceae</taxon>
        <taxon>Mycolicibacterium</taxon>
    </lineage>
</organism>
<dbReference type="AlphaFoldDB" id="A0A5N5VBK5"/>
<dbReference type="EMBL" id="ANBP01000002">
    <property type="protein sequence ID" value="KAB7759344.1"/>
    <property type="molecule type" value="Genomic_DNA"/>
</dbReference>
<name>A0A5N5VBK5_MYCPH</name>
<evidence type="ECO:0000259" key="1">
    <source>
        <dbReference type="Pfam" id="PF09369"/>
    </source>
</evidence>
<dbReference type="InterPro" id="IPR047721">
    <property type="entry name" value="DrmB"/>
</dbReference>
<comment type="caution">
    <text evidence="2">The sequence shown here is derived from an EMBL/GenBank/DDBJ whole genome shotgun (WGS) entry which is preliminary data.</text>
</comment>
<dbReference type="Pfam" id="PF09369">
    <property type="entry name" value="MZB"/>
    <property type="match status" value="1"/>
</dbReference>
<dbReference type="Proteomes" id="UP000325690">
    <property type="component" value="Unassembled WGS sequence"/>
</dbReference>
<dbReference type="NCBIfam" id="NF038324">
    <property type="entry name" value="DrmB_fam"/>
    <property type="match status" value="1"/>
</dbReference>
<reference evidence="2 3" key="1">
    <citation type="submission" date="2012-10" db="EMBL/GenBank/DDBJ databases">
        <title>The draft sequence of the Mycobacterium pheli genome.</title>
        <authorList>
            <person name="Pettersson B.M.F."/>
            <person name="Das S."/>
            <person name="Dasgupta S."/>
            <person name="Bhattacharya A."/>
            <person name="Kirsebom L.A."/>
        </authorList>
    </citation>
    <scope>NUCLEOTIDE SEQUENCE [LARGE SCALE GENOMIC DNA]</scope>
    <source>
        <strain evidence="2 3">CCUG 21000</strain>
    </source>
</reference>
<evidence type="ECO:0000313" key="3">
    <source>
        <dbReference type="Proteomes" id="UP000325690"/>
    </source>
</evidence>
<sequence length="603" mass="66016">MADVAEHARCRRGEHPVPDFCEEDVLMNTAKARRTQLLSTYGVGGLFPAESTSFMVAGLHVWRTERAEQISEPRLARALGVTELKAPPAGGKRDVPVIRFPYTQVCPKCRRIGSLKDLSKDAGEAKCKDDGVDLSPFRLIAACRRGHVSEFPVYWWLHNGQKDRIRSQEHVMKLNVLGRTSSLGDLVLECTCGVEKRSLEGAIGAGSLNDFGKCSGMRPWLGPDAAEPCTEYMRAVQRGASNVWFPAVRSSISIPPYSEALAKFVDKHWEMVKDPAAVIPPVLSGLAAMSKGRFTVDQIEREIERRRGEEEDDDEISEAKLRADEYRALLEGREEESLDSDFVCLRRDVPDGFESLMSDVRKVTRLREVRALQGFTRLDGAPDPSGPGQKLCALAPTHLHWLPAIEVIGEGIFLAFRRDALADWAASEFTKKRLAILQKAADRAAAEYQRASAPVDIIKVAIHTLSHILIDQLSLDAGYPAAALRERLFVDDKMAGLLVYTASSDSAGSLGGVASMAETELLGAALREGLQRLSWCSSDPVCIESTGSGTDGLNLAACHACVLAPETSCEMNNSFLDRALLFGTHDEGCEEAGLFSEFIEKAL</sequence>
<protein>
    <recommendedName>
        <fullName evidence="1">MrfA-like Zn-binding domain-containing protein</fullName>
    </recommendedName>
</protein>
<gene>
    <name evidence="2" type="ORF">MPHL21000_03820</name>
</gene>
<keyword evidence="3" id="KW-1185">Reference proteome</keyword>
<accession>A0A5N5VBK5</accession>
<feature type="domain" description="MrfA-like Zn-binding" evidence="1">
    <location>
        <begin position="465"/>
        <end position="562"/>
    </location>
</feature>
<evidence type="ECO:0000313" key="2">
    <source>
        <dbReference type="EMBL" id="KAB7759344.1"/>
    </source>
</evidence>
<proteinExistence type="predicted"/>